<protein>
    <submittedName>
        <fullName evidence="1">Uncharacterized protein</fullName>
    </submittedName>
</protein>
<organism evidence="1 2">
    <name type="scientific">Lipomyces orientalis</name>
    <dbReference type="NCBI Taxonomy" id="1233043"/>
    <lineage>
        <taxon>Eukaryota</taxon>
        <taxon>Fungi</taxon>
        <taxon>Dikarya</taxon>
        <taxon>Ascomycota</taxon>
        <taxon>Saccharomycotina</taxon>
        <taxon>Lipomycetes</taxon>
        <taxon>Lipomycetales</taxon>
        <taxon>Lipomycetaceae</taxon>
        <taxon>Lipomyces</taxon>
    </lineage>
</organism>
<proteinExistence type="predicted"/>
<name>A0ACC3TS79_9ASCO</name>
<evidence type="ECO:0000313" key="2">
    <source>
        <dbReference type="Proteomes" id="UP001489719"/>
    </source>
</evidence>
<keyword evidence="2" id="KW-1185">Reference proteome</keyword>
<evidence type="ECO:0000313" key="1">
    <source>
        <dbReference type="EMBL" id="KAK9324095.1"/>
    </source>
</evidence>
<accession>A0ACC3TS79</accession>
<gene>
    <name evidence="1" type="ORF">V1517DRAFT_78829</name>
</gene>
<dbReference type="EMBL" id="MU970054">
    <property type="protein sequence ID" value="KAK9324095.1"/>
    <property type="molecule type" value="Genomic_DNA"/>
</dbReference>
<sequence length="464" mass="50566">MSLQEIVIDGEETVDTKNTLTSLDSPISLKYVAAGRIAQSVLSYLVREIAQRRMTNVYDICHTGDSLIEQETSKIYKNVDEKGIAGPTTVDINNCVQGYSPVNRETAYVLSNGDIVKISLGVHFDGYTSLVSHTLIALPTIAPIDQVAPTTGILADEICATHLATEAVMSLLGTVLYRYENPSGYYGNRPVNGERIRDLVESIAKTFQVKIVPGSAVRRVKRFLVGQDTVHEVDVKGYAWGSISIEAMTDDPDEGDLKKMIDTEAAAEPGEAWLVDIIMCTFSGSESALNKKNPLQVSRRTLKPHGDLKPTIFTRDYNRNLSMKLKSARGVLIEVDNRKSVYPFHMNNLSTPGAPLGIAALANANIVAPTKVMMIQGSPSPIATRVRTTVLLMPSAKHVGEVVRLGGGSIKPSWVHSEFEVTDEEIIELLSEKKAGVRVRNVQGSDLNVVTENGAADVQEMEVE</sequence>
<reference evidence="2" key="1">
    <citation type="journal article" date="2024" name="Front. Bioeng. Biotechnol.">
        <title>Genome-scale model development and genomic sequencing of the oleaginous clade Lipomyces.</title>
        <authorList>
            <person name="Czajka J.J."/>
            <person name="Han Y."/>
            <person name="Kim J."/>
            <person name="Mondo S.J."/>
            <person name="Hofstad B.A."/>
            <person name="Robles A."/>
            <person name="Haridas S."/>
            <person name="Riley R."/>
            <person name="LaButti K."/>
            <person name="Pangilinan J."/>
            <person name="Andreopoulos W."/>
            <person name="Lipzen A."/>
            <person name="Yan J."/>
            <person name="Wang M."/>
            <person name="Ng V."/>
            <person name="Grigoriev I.V."/>
            <person name="Spatafora J.W."/>
            <person name="Magnuson J.K."/>
            <person name="Baker S.E."/>
            <person name="Pomraning K.R."/>
        </authorList>
    </citation>
    <scope>NUCLEOTIDE SEQUENCE [LARGE SCALE GENOMIC DNA]</scope>
    <source>
        <strain evidence="2">CBS 10300</strain>
    </source>
</reference>
<dbReference type="Proteomes" id="UP001489719">
    <property type="component" value="Unassembled WGS sequence"/>
</dbReference>
<comment type="caution">
    <text evidence="1">The sequence shown here is derived from an EMBL/GenBank/DDBJ whole genome shotgun (WGS) entry which is preliminary data.</text>
</comment>